<evidence type="ECO:0000313" key="3">
    <source>
        <dbReference type="EMBL" id="GIF92988.1"/>
    </source>
</evidence>
<dbReference type="Gene3D" id="3.90.1200.10">
    <property type="match status" value="1"/>
</dbReference>
<keyword evidence="4" id="KW-1185">Reference proteome</keyword>
<proteinExistence type="inferred from homology"/>
<dbReference type="InterPro" id="IPR011009">
    <property type="entry name" value="Kinase-like_dom_sf"/>
</dbReference>
<comment type="caution">
    <text evidence="3">The sequence shown here is derived from an EMBL/GenBank/DDBJ whole genome shotgun (WGS) entry which is preliminary data.</text>
</comment>
<dbReference type="Pfam" id="PF01636">
    <property type="entry name" value="APH"/>
    <property type="match status" value="1"/>
</dbReference>
<protein>
    <recommendedName>
        <fullName evidence="2">Aminoglycoside phosphotransferase domain-containing protein</fullName>
    </recommendedName>
</protein>
<name>A0A8J3KAB4_9ACTN</name>
<dbReference type="GO" id="GO:0009088">
    <property type="term" value="P:threonine biosynthetic process"/>
    <property type="evidence" value="ECO:0007669"/>
    <property type="project" value="TreeGrafter"/>
</dbReference>
<dbReference type="Gene3D" id="3.30.200.20">
    <property type="entry name" value="Phosphorylase Kinase, domain 1"/>
    <property type="match status" value="1"/>
</dbReference>
<dbReference type="InterPro" id="IPR050249">
    <property type="entry name" value="Pseudomonas-type_ThrB"/>
</dbReference>
<evidence type="ECO:0000313" key="4">
    <source>
        <dbReference type="Proteomes" id="UP000619293"/>
    </source>
</evidence>
<evidence type="ECO:0000256" key="1">
    <source>
        <dbReference type="ARBA" id="ARBA00038240"/>
    </source>
</evidence>
<sequence>MPGDPPLAEVCRAFGLPAPRSSTRLAHGMMNRNWRIATADGREYAVKELRDAPAEHARTQHVLLRRLAEHGIPVAVPVADAAGETVAQLAGAGFTVTPWVDGEHLPGARLDVAACDRLGRTLGRVHAALAAVRPDIGVPAPADPPSHAAAAGRIEHYLAAIAARPVPDPVDLVAADHLRWRRALLPNAVRPAGPQPEQGWTHGDFHQFNLVWRAGAVVAVLDWDRLRRQPPGAELIRACLLHFSGEDGALDLGRIAAVVRGYRAVRPVDDEVLADLVRRAWWQWFTDFWPLDWRYDRGDTSCDHQFAANERTLRWWTAHRRQVCAALSARPE</sequence>
<dbReference type="PANTHER" id="PTHR21064:SF6">
    <property type="entry name" value="AMINOGLYCOSIDE PHOSPHOTRANSFERASE DOMAIN-CONTAINING PROTEIN"/>
    <property type="match status" value="1"/>
</dbReference>
<feature type="domain" description="Aminoglycoside phosphotransferase" evidence="2">
    <location>
        <begin position="23"/>
        <end position="267"/>
    </location>
</feature>
<gene>
    <name evidence="3" type="ORF">Cch02nite_64320</name>
</gene>
<comment type="similarity">
    <text evidence="1">Belongs to the pseudomonas-type ThrB family.</text>
</comment>
<reference evidence="3 4" key="1">
    <citation type="submission" date="2021-01" db="EMBL/GenBank/DDBJ databases">
        <title>Whole genome shotgun sequence of Catellatospora chokoriensis NBRC 107358.</title>
        <authorList>
            <person name="Komaki H."/>
            <person name="Tamura T."/>
        </authorList>
    </citation>
    <scope>NUCLEOTIDE SEQUENCE [LARGE SCALE GENOMIC DNA]</scope>
    <source>
        <strain evidence="3 4">NBRC 107358</strain>
    </source>
</reference>
<dbReference type="SUPFAM" id="SSF56112">
    <property type="entry name" value="Protein kinase-like (PK-like)"/>
    <property type="match status" value="1"/>
</dbReference>
<dbReference type="GO" id="GO:0004413">
    <property type="term" value="F:homoserine kinase activity"/>
    <property type="evidence" value="ECO:0007669"/>
    <property type="project" value="TreeGrafter"/>
</dbReference>
<organism evidence="3 4">
    <name type="scientific">Catellatospora chokoriensis</name>
    <dbReference type="NCBI Taxonomy" id="310353"/>
    <lineage>
        <taxon>Bacteria</taxon>
        <taxon>Bacillati</taxon>
        <taxon>Actinomycetota</taxon>
        <taxon>Actinomycetes</taxon>
        <taxon>Micromonosporales</taxon>
        <taxon>Micromonosporaceae</taxon>
        <taxon>Catellatospora</taxon>
    </lineage>
</organism>
<accession>A0A8J3KAB4</accession>
<dbReference type="RefSeq" id="WP_191837448.1">
    <property type="nucleotide sequence ID" value="NZ_BAAALB010000001.1"/>
</dbReference>
<dbReference type="InterPro" id="IPR002575">
    <property type="entry name" value="Aminoglycoside_PTrfase"/>
</dbReference>
<evidence type="ECO:0000259" key="2">
    <source>
        <dbReference type="Pfam" id="PF01636"/>
    </source>
</evidence>
<dbReference type="Proteomes" id="UP000619293">
    <property type="component" value="Unassembled WGS sequence"/>
</dbReference>
<dbReference type="AlphaFoldDB" id="A0A8J3KAB4"/>
<dbReference type="EMBL" id="BONG01000054">
    <property type="protein sequence ID" value="GIF92988.1"/>
    <property type="molecule type" value="Genomic_DNA"/>
</dbReference>
<dbReference type="PANTHER" id="PTHR21064">
    <property type="entry name" value="AMINOGLYCOSIDE PHOSPHOTRANSFERASE DOMAIN-CONTAINING PROTEIN-RELATED"/>
    <property type="match status" value="1"/>
</dbReference>